<accession>A0A4Q4ZZT5</accession>
<dbReference type="Proteomes" id="UP000292568">
    <property type="component" value="Unassembled WGS sequence"/>
</dbReference>
<reference evidence="1 2" key="1">
    <citation type="submission" date="2018-12" db="EMBL/GenBank/DDBJ databases">
        <title>Unveiling genomic diversity among members of the Bifidobacterium pseudolongum species, a widely distributed gut commensal of the animal kingdom.</title>
        <authorList>
            <person name="Lugli G.A."/>
            <person name="Duranti S."/>
            <person name="Albert K."/>
            <person name="Mancabelli L."/>
            <person name="Napoli S."/>
            <person name="Viappiani A."/>
            <person name="Anzalone R."/>
            <person name="Longhi G."/>
            <person name="Milani C."/>
            <person name="Turroni F."/>
            <person name="Alessandri G."/>
            <person name="Sela D.A."/>
            <person name="Van Sinderen D."/>
            <person name="Ventura M."/>
        </authorList>
    </citation>
    <scope>NUCLEOTIDE SEQUENCE [LARGE SCALE GENOMIC DNA]</scope>
    <source>
        <strain evidence="1 2">2093B</strain>
    </source>
</reference>
<name>A0A4Q4ZZT5_9BIFI</name>
<organism evidence="1 2">
    <name type="scientific">Bifidobacterium pseudolongum subsp. globosum</name>
    <dbReference type="NCBI Taxonomy" id="1690"/>
    <lineage>
        <taxon>Bacteria</taxon>
        <taxon>Bacillati</taxon>
        <taxon>Actinomycetota</taxon>
        <taxon>Actinomycetes</taxon>
        <taxon>Bifidobacteriales</taxon>
        <taxon>Bifidobacteriaceae</taxon>
        <taxon>Bifidobacterium</taxon>
    </lineage>
</organism>
<dbReference type="EMBL" id="RYUH01000014">
    <property type="protein sequence ID" value="RYQ08827.1"/>
    <property type="molecule type" value="Genomic_DNA"/>
</dbReference>
<protein>
    <submittedName>
        <fullName evidence="1">Head protein</fullName>
    </submittedName>
</protein>
<evidence type="ECO:0000313" key="2">
    <source>
        <dbReference type="Proteomes" id="UP000292568"/>
    </source>
</evidence>
<comment type="caution">
    <text evidence="1">The sequence shown here is derived from an EMBL/GenBank/DDBJ whole genome shotgun (WGS) entry which is preliminary data.</text>
</comment>
<proteinExistence type="predicted"/>
<dbReference type="AlphaFoldDB" id="A0A4Q4ZZT5"/>
<gene>
    <name evidence="1" type="ORF">PG2093B_1381</name>
</gene>
<evidence type="ECO:0000313" key="1">
    <source>
        <dbReference type="EMBL" id="RYQ08827.1"/>
    </source>
</evidence>
<sequence>MVFSGNAEAEVIVEGKQKSSYEETLSPVVGKRGSSPRMRGKQSEALHCLIDSRVGTLPSVCRNSCTIATNGVVLLV</sequence>